<dbReference type="AlphaFoldDB" id="A0A4Y2HD24"/>
<feature type="region of interest" description="Disordered" evidence="1">
    <location>
        <begin position="1"/>
        <end position="20"/>
    </location>
</feature>
<accession>A0A4Y2HD24</accession>
<evidence type="ECO:0000313" key="3">
    <source>
        <dbReference type="Proteomes" id="UP000499080"/>
    </source>
</evidence>
<dbReference type="Proteomes" id="UP000499080">
    <property type="component" value="Unassembled WGS sequence"/>
</dbReference>
<gene>
    <name evidence="2" type="ORF">AVEN_185551_1</name>
</gene>
<proteinExistence type="predicted"/>
<evidence type="ECO:0000313" key="2">
    <source>
        <dbReference type="EMBL" id="GBM63171.1"/>
    </source>
</evidence>
<protein>
    <submittedName>
        <fullName evidence="2">Uncharacterized protein</fullName>
    </submittedName>
</protein>
<sequence length="96" mass="10860">MLRSRLQNRRVPCSQPDSTVPSMCPWCTPNLTSSDKRPPVDVPGKFGEEEESSGVSSTSDYGSKLWCLSQFFSFCIKTELNNTKLPRKQFFTCPSF</sequence>
<keyword evidence="3" id="KW-1185">Reference proteome</keyword>
<evidence type="ECO:0000256" key="1">
    <source>
        <dbReference type="SAM" id="MobiDB-lite"/>
    </source>
</evidence>
<organism evidence="2 3">
    <name type="scientific">Araneus ventricosus</name>
    <name type="common">Orbweaver spider</name>
    <name type="synonym">Epeira ventricosa</name>
    <dbReference type="NCBI Taxonomy" id="182803"/>
    <lineage>
        <taxon>Eukaryota</taxon>
        <taxon>Metazoa</taxon>
        <taxon>Ecdysozoa</taxon>
        <taxon>Arthropoda</taxon>
        <taxon>Chelicerata</taxon>
        <taxon>Arachnida</taxon>
        <taxon>Araneae</taxon>
        <taxon>Araneomorphae</taxon>
        <taxon>Entelegynae</taxon>
        <taxon>Araneoidea</taxon>
        <taxon>Araneidae</taxon>
        <taxon>Araneus</taxon>
    </lineage>
</organism>
<feature type="region of interest" description="Disordered" evidence="1">
    <location>
        <begin position="30"/>
        <end position="60"/>
    </location>
</feature>
<reference evidence="2 3" key="1">
    <citation type="journal article" date="2019" name="Sci. Rep.">
        <title>Orb-weaving spider Araneus ventricosus genome elucidates the spidroin gene catalogue.</title>
        <authorList>
            <person name="Kono N."/>
            <person name="Nakamura H."/>
            <person name="Ohtoshi R."/>
            <person name="Moran D.A.P."/>
            <person name="Shinohara A."/>
            <person name="Yoshida Y."/>
            <person name="Fujiwara M."/>
            <person name="Mori M."/>
            <person name="Tomita M."/>
            <person name="Arakawa K."/>
        </authorList>
    </citation>
    <scope>NUCLEOTIDE SEQUENCE [LARGE SCALE GENOMIC DNA]</scope>
</reference>
<name>A0A4Y2HD24_ARAVE</name>
<comment type="caution">
    <text evidence="2">The sequence shown here is derived from an EMBL/GenBank/DDBJ whole genome shotgun (WGS) entry which is preliminary data.</text>
</comment>
<dbReference type="EMBL" id="BGPR01001854">
    <property type="protein sequence ID" value="GBM63171.1"/>
    <property type="molecule type" value="Genomic_DNA"/>
</dbReference>